<dbReference type="Pfam" id="PF07690">
    <property type="entry name" value="MFS_1"/>
    <property type="match status" value="1"/>
</dbReference>
<gene>
    <name evidence="6" type="ORF">H7965_14050</name>
</gene>
<feature type="transmembrane region" description="Helical" evidence="4">
    <location>
        <begin position="369"/>
        <end position="391"/>
    </location>
</feature>
<dbReference type="PROSITE" id="PS50850">
    <property type="entry name" value="MFS"/>
    <property type="match status" value="1"/>
</dbReference>
<accession>A0A9X0QYY9</accession>
<dbReference type="SUPFAM" id="SSF103473">
    <property type="entry name" value="MFS general substrate transporter"/>
    <property type="match status" value="1"/>
</dbReference>
<feature type="transmembrane region" description="Helical" evidence="4">
    <location>
        <begin position="310"/>
        <end position="330"/>
    </location>
</feature>
<evidence type="ECO:0000313" key="6">
    <source>
        <dbReference type="EMBL" id="MBC4016444.1"/>
    </source>
</evidence>
<keyword evidence="2 4" id="KW-1133">Transmembrane helix</keyword>
<evidence type="ECO:0000259" key="5">
    <source>
        <dbReference type="PROSITE" id="PS50850"/>
    </source>
</evidence>
<dbReference type="InterPro" id="IPR011701">
    <property type="entry name" value="MFS"/>
</dbReference>
<evidence type="ECO:0000256" key="4">
    <source>
        <dbReference type="SAM" id="Phobius"/>
    </source>
</evidence>
<evidence type="ECO:0000256" key="3">
    <source>
        <dbReference type="ARBA" id="ARBA00023136"/>
    </source>
</evidence>
<feature type="transmembrane region" description="Helical" evidence="4">
    <location>
        <begin position="54"/>
        <end position="73"/>
    </location>
</feature>
<dbReference type="EMBL" id="JACOMF010000015">
    <property type="protein sequence ID" value="MBC4016444.1"/>
    <property type="molecule type" value="Genomic_DNA"/>
</dbReference>
<dbReference type="InterPro" id="IPR036259">
    <property type="entry name" value="MFS_trans_sf"/>
</dbReference>
<feature type="transmembrane region" description="Helical" evidence="4">
    <location>
        <begin position="336"/>
        <end position="357"/>
    </location>
</feature>
<dbReference type="Gene3D" id="1.20.1250.20">
    <property type="entry name" value="MFS general substrate transporter like domains"/>
    <property type="match status" value="2"/>
</dbReference>
<feature type="domain" description="Major facilitator superfamily (MFS) profile" evidence="5">
    <location>
        <begin position="19"/>
        <end position="427"/>
    </location>
</feature>
<feature type="transmembrane region" description="Helical" evidence="4">
    <location>
        <begin position="403"/>
        <end position="423"/>
    </location>
</feature>
<dbReference type="AlphaFoldDB" id="A0A9X0QYY9"/>
<name>A0A9X0QYY9_9PROT</name>
<organism evidence="6 7">
    <name type="scientific">Siccirubricoccus deserti</name>
    <dbReference type="NCBI Taxonomy" id="2013562"/>
    <lineage>
        <taxon>Bacteria</taxon>
        <taxon>Pseudomonadati</taxon>
        <taxon>Pseudomonadota</taxon>
        <taxon>Alphaproteobacteria</taxon>
        <taxon>Acetobacterales</taxon>
        <taxon>Roseomonadaceae</taxon>
        <taxon>Siccirubricoccus</taxon>
    </lineage>
</organism>
<dbReference type="InterPro" id="IPR050327">
    <property type="entry name" value="Proton-linked_MCT"/>
</dbReference>
<feature type="transmembrane region" description="Helical" evidence="4">
    <location>
        <begin position="145"/>
        <end position="167"/>
    </location>
</feature>
<comment type="caution">
    <text evidence="6">The sequence shown here is derived from an EMBL/GenBank/DDBJ whole genome shotgun (WGS) entry which is preliminary data.</text>
</comment>
<dbReference type="GO" id="GO:0022857">
    <property type="term" value="F:transmembrane transporter activity"/>
    <property type="evidence" value="ECO:0007669"/>
    <property type="project" value="InterPro"/>
</dbReference>
<keyword evidence="7" id="KW-1185">Reference proteome</keyword>
<dbReference type="RefSeq" id="WP_186771215.1">
    <property type="nucleotide sequence ID" value="NZ_JACOMF010000015.1"/>
</dbReference>
<dbReference type="Proteomes" id="UP000600101">
    <property type="component" value="Unassembled WGS sequence"/>
</dbReference>
<evidence type="ECO:0000313" key="7">
    <source>
        <dbReference type="Proteomes" id="UP000600101"/>
    </source>
</evidence>
<dbReference type="PANTHER" id="PTHR11360">
    <property type="entry name" value="MONOCARBOXYLATE TRANSPORTER"/>
    <property type="match status" value="1"/>
</dbReference>
<feature type="transmembrane region" description="Helical" evidence="4">
    <location>
        <begin position="110"/>
        <end position="133"/>
    </location>
</feature>
<evidence type="ECO:0000256" key="1">
    <source>
        <dbReference type="ARBA" id="ARBA00022692"/>
    </source>
</evidence>
<keyword evidence="1 4" id="KW-0812">Transmembrane</keyword>
<dbReference type="InterPro" id="IPR020846">
    <property type="entry name" value="MFS_dom"/>
</dbReference>
<evidence type="ECO:0000256" key="2">
    <source>
        <dbReference type="ARBA" id="ARBA00022989"/>
    </source>
</evidence>
<feature type="transmembrane region" description="Helical" evidence="4">
    <location>
        <begin position="283"/>
        <end position="303"/>
    </location>
</feature>
<feature type="transmembrane region" description="Helical" evidence="4">
    <location>
        <begin position="173"/>
        <end position="195"/>
    </location>
</feature>
<reference evidence="6" key="1">
    <citation type="submission" date="2020-08" db="EMBL/GenBank/DDBJ databases">
        <authorList>
            <person name="Hu Y."/>
            <person name="Nguyen S.V."/>
            <person name="Li F."/>
            <person name="Fanning S."/>
        </authorList>
    </citation>
    <scope>NUCLEOTIDE SEQUENCE</scope>
    <source>
        <strain evidence="6">SYSU D8009</strain>
    </source>
</reference>
<proteinExistence type="predicted"/>
<feature type="transmembrane region" description="Helical" evidence="4">
    <location>
        <begin position="246"/>
        <end position="263"/>
    </location>
</feature>
<sequence length="437" mass="46280">MATTARPWPQRLPFYYGWVIVAVAFVTMAIGVTARTAFSLLLPPLIDEFGWERGLVAGAFSFGFLVSAVLGPVMGRMMDRHDARAVIGTGVAVMTAGLLLAPAVTEPWHLYATLGVLVGGGANLMGYNVQSLYLTNWFLRRRGLAISLAFSGVGIGAILLLPWLQAIILDNGWRAACWTMGLLVLCVLIPLTLLVRRRPQDIGLQPDGGGSGTDGAGGMPRSANIVDPAWASVQWTLARAMGTGRFWWIALGFFCALFAWYAVQVHQTRYLVEVGFSPEVAAWALGIVSVVAIPGQIGLGALSDRVGREWVWMVGCCGFALCYVALIALEQAPSPALLWLMVIAQGSLGYALTSVMGPIVVEIFEGPHYGAIFGAITVALIGGGAAGPWTAGVIHDATGSYRPAFVLAGACCVVSAAAIWIAAPRKVRLVPGRAGRK</sequence>
<dbReference type="PANTHER" id="PTHR11360:SF284">
    <property type="entry name" value="EG:103B4.3 PROTEIN-RELATED"/>
    <property type="match status" value="1"/>
</dbReference>
<feature type="transmembrane region" description="Helical" evidence="4">
    <location>
        <begin position="85"/>
        <end position="104"/>
    </location>
</feature>
<protein>
    <submittedName>
        <fullName evidence="6">MFS transporter</fullName>
    </submittedName>
</protein>
<dbReference type="CDD" id="cd17355">
    <property type="entry name" value="MFS_YcxA_like"/>
    <property type="match status" value="1"/>
</dbReference>
<feature type="transmembrane region" description="Helical" evidence="4">
    <location>
        <begin position="12"/>
        <end position="34"/>
    </location>
</feature>
<keyword evidence="3 4" id="KW-0472">Membrane</keyword>